<reference evidence="2" key="1">
    <citation type="journal article" date="2021" name="PeerJ">
        <title>Extensive microbial diversity within the chicken gut microbiome revealed by metagenomics and culture.</title>
        <authorList>
            <person name="Gilroy R."/>
            <person name="Ravi A."/>
            <person name="Getino M."/>
            <person name="Pursley I."/>
            <person name="Horton D.L."/>
            <person name="Alikhan N.F."/>
            <person name="Baker D."/>
            <person name="Gharbi K."/>
            <person name="Hall N."/>
            <person name="Watson M."/>
            <person name="Adriaenssens E.M."/>
            <person name="Foster-Nyarko E."/>
            <person name="Jarju S."/>
            <person name="Secka A."/>
            <person name="Antonio M."/>
            <person name="Oren A."/>
            <person name="Chaudhuri R.R."/>
            <person name="La Ragione R."/>
            <person name="Hildebrand F."/>
            <person name="Pallen M.J."/>
        </authorList>
    </citation>
    <scope>NUCLEOTIDE SEQUENCE</scope>
    <source>
        <strain evidence="2">ChiGjej5B5-7349</strain>
    </source>
</reference>
<dbReference type="InterPro" id="IPR052523">
    <property type="entry name" value="Trichothecene_AcTrans"/>
</dbReference>
<evidence type="ECO:0000313" key="3">
    <source>
        <dbReference type="Proteomes" id="UP000784435"/>
    </source>
</evidence>
<protein>
    <submittedName>
        <fullName evidence="2">GNAT family N-acetyltransferase</fullName>
    </submittedName>
</protein>
<evidence type="ECO:0000259" key="1">
    <source>
        <dbReference type="PROSITE" id="PS51186"/>
    </source>
</evidence>
<gene>
    <name evidence="2" type="ORF">K8V08_02220</name>
</gene>
<proteinExistence type="predicted"/>
<sequence length="208" mass="21572">MEIRIAQIEPAHAAASRTVIARAFADDPLLEWLFPPARWAVDERLDAIAMFYGPTVDAYAVAQTGHVALQGETVVGVGLWGVPGSVPVAGAGGPVLLPTGAGVARILLGERAGLLGHGLRSARGAEPVPRTPYLHDLAVSGGLRGRGIGARLVAAGIAEHGADGAWLESTNPRNRTLYERAGFRTVHEGVVGDSGVTMARMVLPPEVG</sequence>
<comment type="caution">
    <text evidence="2">The sequence shown here is derived from an EMBL/GenBank/DDBJ whole genome shotgun (WGS) entry which is preliminary data.</text>
</comment>
<dbReference type="CDD" id="cd04301">
    <property type="entry name" value="NAT_SF"/>
    <property type="match status" value="1"/>
</dbReference>
<dbReference type="EMBL" id="DYUK01000048">
    <property type="protein sequence ID" value="HJG79209.1"/>
    <property type="molecule type" value="Genomic_DNA"/>
</dbReference>
<reference evidence="2" key="2">
    <citation type="submission" date="2021-09" db="EMBL/GenBank/DDBJ databases">
        <authorList>
            <person name="Gilroy R."/>
        </authorList>
    </citation>
    <scope>NUCLEOTIDE SEQUENCE</scope>
    <source>
        <strain evidence="2">ChiGjej5B5-7349</strain>
    </source>
</reference>
<dbReference type="InterPro" id="IPR000182">
    <property type="entry name" value="GNAT_dom"/>
</dbReference>
<evidence type="ECO:0000313" key="2">
    <source>
        <dbReference type="EMBL" id="HJG79209.1"/>
    </source>
</evidence>
<feature type="domain" description="N-acetyltransferase" evidence="1">
    <location>
        <begin position="3"/>
        <end position="203"/>
    </location>
</feature>
<dbReference type="Pfam" id="PF13508">
    <property type="entry name" value="Acetyltransf_7"/>
    <property type="match status" value="1"/>
</dbReference>
<dbReference type="Gene3D" id="3.40.630.30">
    <property type="match status" value="1"/>
</dbReference>
<dbReference type="GO" id="GO:0016747">
    <property type="term" value="F:acyltransferase activity, transferring groups other than amino-acyl groups"/>
    <property type="evidence" value="ECO:0007669"/>
    <property type="project" value="InterPro"/>
</dbReference>
<organism evidence="2 3">
    <name type="scientific">Brevibacterium senegalense</name>
    <dbReference type="NCBI Taxonomy" id="1033736"/>
    <lineage>
        <taxon>Bacteria</taxon>
        <taxon>Bacillati</taxon>
        <taxon>Actinomycetota</taxon>
        <taxon>Actinomycetes</taxon>
        <taxon>Micrococcales</taxon>
        <taxon>Brevibacteriaceae</taxon>
        <taxon>Brevibacterium</taxon>
    </lineage>
</organism>
<name>A0A921MD43_9MICO</name>
<dbReference type="Proteomes" id="UP000784435">
    <property type="component" value="Unassembled WGS sequence"/>
</dbReference>
<dbReference type="InterPro" id="IPR016181">
    <property type="entry name" value="Acyl_CoA_acyltransferase"/>
</dbReference>
<dbReference type="PANTHER" id="PTHR42791">
    <property type="entry name" value="GNAT FAMILY ACETYLTRANSFERASE"/>
    <property type="match status" value="1"/>
</dbReference>
<dbReference type="SUPFAM" id="SSF55729">
    <property type="entry name" value="Acyl-CoA N-acyltransferases (Nat)"/>
    <property type="match status" value="1"/>
</dbReference>
<dbReference type="PANTHER" id="PTHR42791:SF4">
    <property type="entry name" value="ACETYLTRANSFERASE, GNAT FAMILY FAMILY (AFU_ORTHOLOGUE AFUA_4G09540)-RELATED"/>
    <property type="match status" value="1"/>
</dbReference>
<dbReference type="PROSITE" id="PS51186">
    <property type="entry name" value="GNAT"/>
    <property type="match status" value="1"/>
</dbReference>
<dbReference type="AlphaFoldDB" id="A0A921MD43"/>
<accession>A0A921MD43</accession>